<dbReference type="GO" id="GO:0003735">
    <property type="term" value="F:structural constituent of ribosome"/>
    <property type="evidence" value="ECO:0007669"/>
    <property type="project" value="InterPro"/>
</dbReference>
<dbReference type="AlphaFoldDB" id="A0A516PX42"/>
<dbReference type="Proteomes" id="UP000319263">
    <property type="component" value="Chromosome"/>
</dbReference>
<comment type="subunit">
    <text evidence="6">Part of the 50S ribosomal subunit. Contacts protein L29, and trigger factor when it is bound to the ribosome.</text>
</comment>
<evidence type="ECO:0000313" key="8">
    <source>
        <dbReference type="Proteomes" id="UP000319263"/>
    </source>
</evidence>
<dbReference type="GO" id="GO:1990904">
    <property type="term" value="C:ribonucleoprotein complex"/>
    <property type="evidence" value="ECO:0007669"/>
    <property type="project" value="UniProtKB-KW"/>
</dbReference>
<evidence type="ECO:0000256" key="1">
    <source>
        <dbReference type="ARBA" id="ARBA00006700"/>
    </source>
</evidence>
<dbReference type="NCBIfam" id="NF004364">
    <property type="entry name" value="PRK05738.2-5"/>
    <property type="match status" value="1"/>
</dbReference>
<gene>
    <name evidence="6" type="primary">rplW</name>
    <name evidence="7" type="ORF">FOE78_06025</name>
</gene>
<sequence length="103" mass="11311">MSAAAKIRDHRDILLAPVVSEKSYGLLDENKYTFVVAPQANKTEIKIAVEKVFSVKVTGVNTYVRKGKKQRTRFGYGKRPDSKRAIVTVAEGQSIDIFGGPVG</sequence>
<organism evidence="7 8">
    <name type="scientific">Microlunatus elymi</name>
    <dbReference type="NCBI Taxonomy" id="2596828"/>
    <lineage>
        <taxon>Bacteria</taxon>
        <taxon>Bacillati</taxon>
        <taxon>Actinomycetota</taxon>
        <taxon>Actinomycetes</taxon>
        <taxon>Propionibacteriales</taxon>
        <taxon>Propionibacteriaceae</taxon>
        <taxon>Microlunatus</taxon>
    </lineage>
</organism>
<dbReference type="RefSeq" id="WP_143985490.1">
    <property type="nucleotide sequence ID" value="NZ_CP041692.1"/>
</dbReference>
<dbReference type="InterPro" id="IPR012677">
    <property type="entry name" value="Nucleotide-bd_a/b_plait_sf"/>
</dbReference>
<dbReference type="OrthoDB" id="9793353at2"/>
<keyword evidence="8" id="KW-1185">Reference proteome</keyword>
<dbReference type="GO" id="GO:0006412">
    <property type="term" value="P:translation"/>
    <property type="evidence" value="ECO:0007669"/>
    <property type="project" value="UniProtKB-UniRule"/>
</dbReference>
<dbReference type="Pfam" id="PF00276">
    <property type="entry name" value="Ribosomal_L23"/>
    <property type="match status" value="1"/>
</dbReference>
<dbReference type="SUPFAM" id="SSF54189">
    <property type="entry name" value="Ribosomal proteins S24e, L23 and L15e"/>
    <property type="match status" value="1"/>
</dbReference>
<comment type="similarity">
    <text evidence="1 6">Belongs to the universal ribosomal protein uL23 family.</text>
</comment>
<evidence type="ECO:0000256" key="6">
    <source>
        <dbReference type="HAMAP-Rule" id="MF_01369"/>
    </source>
</evidence>
<comment type="function">
    <text evidence="6">One of the early assembly proteins it binds 23S rRNA. One of the proteins that surrounds the polypeptide exit tunnel on the outside of the ribosome. Forms the main docking site for trigger factor binding to the ribosome.</text>
</comment>
<keyword evidence="5 6" id="KW-0687">Ribonucleoprotein</keyword>
<dbReference type="Gene3D" id="3.30.70.330">
    <property type="match status" value="1"/>
</dbReference>
<dbReference type="KEGG" id="mik:FOE78_06025"/>
<name>A0A516PX42_9ACTN</name>
<proteinExistence type="inferred from homology"/>
<reference evidence="7 8" key="1">
    <citation type="submission" date="2019-07" db="EMBL/GenBank/DDBJ databases">
        <title>Microlunatus dokdonensis sp. nov. isolated from the rhizospheric soil of the wild plant Elymus tsukushiensis.</title>
        <authorList>
            <person name="Ghim S.-Y."/>
            <person name="Hwang Y.-J."/>
            <person name="Son J.-S."/>
            <person name="Shin J.-H."/>
        </authorList>
    </citation>
    <scope>NUCLEOTIDE SEQUENCE [LARGE SCALE GENOMIC DNA]</scope>
    <source>
        <strain evidence="7 8">KUDC0627</strain>
    </source>
</reference>
<dbReference type="PANTHER" id="PTHR11620">
    <property type="entry name" value="60S RIBOSOMAL PROTEIN L23A"/>
    <property type="match status" value="1"/>
</dbReference>
<evidence type="ECO:0000256" key="3">
    <source>
        <dbReference type="ARBA" id="ARBA00022884"/>
    </source>
</evidence>
<dbReference type="HAMAP" id="MF_01369_B">
    <property type="entry name" value="Ribosomal_uL23_B"/>
    <property type="match status" value="1"/>
</dbReference>
<protein>
    <recommendedName>
        <fullName evidence="6">Large ribosomal subunit protein uL23</fullName>
    </recommendedName>
</protein>
<dbReference type="GO" id="GO:0019843">
    <property type="term" value="F:rRNA binding"/>
    <property type="evidence" value="ECO:0007669"/>
    <property type="project" value="UniProtKB-UniRule"/>
</dbReference>
<evidence type="ECO:0000256" key="2">
    <source>
        <dbReference type="ARBA" id="ARBA00022730"/>
    </source>
</evidence>
<keyword evidence="4 6" id="KW-0689">Ribosomal protein</keyword>
<keyword evidence="3 6" id="KW-0694">RNA-binding</keyword>
<dbReference type="GO" id="GO:0005840">
    <property type="term" value="C:ribosome"/>
    <property type="evidence" value="ECO:0007669"/>
    <property type="project" value="UniProtKB-KW"/>
</dbReference>
<dbReference type="InterPro" id="IPR013025">
    <property type="entry name" value="Ribosomal_uL23-like"/>
</dbReference>
<accession>A0A516PX42</accession>
<evidence type="ECO:0000256" key="5">
    <source>
        <dbReference type="ARBA" id="ARBA00023274"/>
    </source>
</evidence>
<evidence type="ECO:0000256" key="4">
    <source>
        <dbReference type="ARBA" id="ARBA00022980"/>
    </source>
</evidence>
<dbReference type="FunFam" id="3.30.70.330:FF:000001">
    <property type="entry name" value="50S ribosomal protein L23"/>
    <property type="match status" value="1"/>
</dbReference>
<evidence type="ECO:0000313" key="7">
    <source>
        <dbReference type="EMBL" id="QDP95521.1"/>
    </source>
</evidence>
<dbReference type="NCBIfam" id="NF004363">
    <property type="entry name" value="PRK05738.2-4"/>
    <property type="match status" value="1"/>
</dbReference>
<dbReference type="InterPro" id="IPR012678">
    <property type="entry name" value="Ribosomal_uL23/eL15/eS24_sf"/>
</dbReference>
<dbReference type="EMBL" id="CP041692">
    <property type="protein sequence ID" value="QDP95521.1"/>
    <property type="molecule type" value="Genomic_DNA"/>
</dbReference>
<keyword evidence="2 6" id="KW-0699">rRNA-binding</keyword>